<evidence type="ECO:0000256" key="1">
    <source>
        <dbReference type="SAM" id="SignalP"/>
    </source>
</evidence>
<protein>
    <recommendedName>
        <fullName evidence="4">Lipocalin family protein</fullName>
    </recommendedName>
</protein>
<proteinExistence type="predicted"/>
<dbReference type="Proteomes" id="UP000321222">
    <property type="component" value="Chromosome"/>
</dbReference>
<dbReference type="KEGG" id="fak:FUA48_06040"/>
<dbReference type="RefSeq" id="WP_147582709.1">
    <property type="nucleotide sequence ID" value="NZ_CP042831.1"/>
</dbReference>
<dbReference type="AlphaFoldDB" id="A0A5B9FQA0"/>
<name>A0A5B9FQA0_9FLAO</name>
<organism evidence="2 3">
    <name type="scientific">Flavobacterium alkalisoli</name>
    <dbReference type="NCBI Taxonomy" id="2602769"/>
    <lineage>
        <taxon>Bacteria</taxon>
        <taxon>Pseudomonadati</taxon>
        <taxon>Bacteroidota</taxon>
        <taxon>Flavobacteriia</taxon>
        <taxon>Flavobacteriales</taxon>
        <taxon>Flavobacteriaceae</taxon>
        <taxon>Flavobacterium</taxon>
    </lineage>
</organism>
<sequence length="130" mass="14580">MKHLLLFILALLIVSCSGSDDNSSASHTSIINPPAWIQGQWVLENNADYGFKFTSDDLCLKSIGIFTCNKETIELYEDTNVITNVDENISDNEYSVEITIGSNTTAYEFHKISDSQIQCYTPIQAIYTKQ</sequence>
<evidence type="ECO:0000313" key="3">
    <source>
        <dbReference type="Proteomes" id="UP000321222"/>
    </source>
</evidence>
<evidence type="ECO:0008006" key="4">
    <source>
        <dbReference type="Google" id="ProtNLM"/>
    </source>
</evidence>
<feature type="signal peptide" evidence="1">
    <location>
        <begin position="1"/>
        <end position="19"/>
    </location>
</feature>
<gene>
    <name evidence="2" type="ORF">FUA48_06040</name>
</gene>
<dbReference type="OrthoDB" id="1151192at2"/>
<feature type="chain" id="PRO_5022666381" description="Lipocalin family protein" evidence="1">
    <location>
        <begin position="20"/>
        <end position="130"/>
    </location>
</feature>
<evidence type="ECO:0000313" key="2">
    <source>
        <dbReference type="EMBL" id="QEE49154.1"/>
    </source>
</evidence>
<reference evidence="2 3" key="1">
    <citation type="submission" date="2019-08" db="EMBL/GenBank/DDBJ databases">
        <title>Flavobacterium alkalisoli sp. nov., isolated from rhizosphere soil of Suaeda salsa.</title>
        <authorList>
            <person name="Sun J.-Q."/>
            <person name="Xu L."/>
        </authorList>
    </citation>
    <scope>NUCLEOTIDE SEQUENCE [LARGE SCALE GENOMIC DNA]</scope>
    <source>
        <strain evidence="2 3">XS-5</strain>
    </source>
</reference>
<accession>A0A5B9FQA0</accession>
<keyword evidence="3" id="KW-1185">Reference proteome</keyword>
<dbReference type="EMBL" id="CP042831">
    <property type="protein sequence ID" value="QEE49154.1"/>
    <property type="molecule type" value="Genomic_DNA"/>
</dbReference>
<keyword evidence="1" id="KW-0732">Signal</keyword>
<dbReference type="PROSITE" id="PS51257">
    <property type="entry name" value="PROKAR_LIPOPROTEIN"/>
    <property type="match status" value="1"/>
</dbReference>